<accession>A0A4R7B3I3</accession>
<dbReference type="PROSITE" id="PS51257">
    <property type="entry name" value="PROKAR_LIPOPROTEIN"/>
    <property type="match status" value="1"/>
</dbReference>
<gene>
    <name evidence="2" type="ORF">DFP86_10885</name>
</gene>
<evidence type="ECO:0000256" key="1">
    <source>
        <dbReference type="SAM" id="SignalP"/>
    </source>
</evidence>
<proteinExistence type="predicted"/>
<dbReference type="PANTHER" id="PTHR37625:SF4">
    <property type="entry name" value="OUTER MEMBRANE LIPOPROTEIN"/>
    <property type="match status" value="1"/>
</dbReference>
<dbReference type="AlphaFoldDB" id="A0A4R7B3I3"/>
<protein>
    <submittedName>
        <fullName evidence="2">Type VI secretion system VasD/TssJ family lipoprotein</fullName>
    </submittedName>
</protein>
<feature type="chain" id="PRO_5020347088" evidence="1">
    <location>
        <begin position="19"/>
        <end position="178"/>
    </location>
</feature>
<keyword evidence="3" id="KW-1185">Reference proteome</keyword>
<keyword evidence="1" id="KW-0732">Signal</keyword>
<sequence length="178" mass="19487">MRACLRSFCLLFALAGCATPPPEPSVVRIAIQAGDALNPDSDGRPSPVEIWLYELKSKSHFEAVSFFELYTHPDNTLDNSVQAHTQLTVTPGERLVFNHPLTPGTHHLAVLVAFHDIEHSRWRALVDTEPGGAVSIKLDAQHIAMTGEHAQVEVGALSRLVAPIWQTFKPSAPPLPFD</sequence>
<comment type="caution">
    <text evidence="2">The sequence shown here is derived from an EMBL/GenBank/DDBJ whole genome shotgun (WGS) entry which is preliminary data.</text>
</comment>
<name>A0A4R7B3I3_9NEIS</name>
<evidence type="ECO:0000313" key="3">
    <source>
        <dbReference type="Proteomes" id="UP000295611"/>
    </source>
</evidence>
<dbReference type="PANTHER" id="PTHR37625">
    <property type="entry name" value="OUTER MEMBRANE LIPOPROTEIN-RELATED"/>
    <property type="match status" value="1"/>
</dbReference>
<organism evidence="2 3">
    <name type="scientific">Paludibacterium purpuratum</name>
    <dbReference type="NCBI Taxonomy" id="1144873"/>
    <lineage>
        <taxon>Bacteria</taxon>
        <taxon>Pseudomonadati</taxon>
        <taxon>Pseudomonadota</taxon>
        <taxon>Betaproteobacteria</taxon>
        <taxon>Neisseriales</taxon>
        <taxon>Chromobacteriaceae</taxon>
        <taxon>Paludibacterium</taxon>
    </lineage>
</organism>
<dbReference type="Pfam" id="PF12790">
    <property type="entry name" value="T6SS-SciN"/>
    <property type="match status" value="1"/>
</dbReference>
<dbReference type="InterPro" id="IPR017734">
    <property type="entry name" value="T6SS_SciN"/>
</dbReference>
<reference evidence="2 3" key="1">
    <citation type="submission" date="2019-03" db="EMBL/GenBank/DDBJ databases">
        <title>Genomic Encyclopedia of Type Strains, Phase III (KMG-III): the genomes of soil and plant-associated and newly described type strains.</title>
        <authorList>
            <person name="Whitman W."/>
        </authorList>
    </citation>
    <scope>NUCLEOTIDE SEQUENCE [LARGE SCALE GENOMIC DNA]</scope>
    <source>
        <strain evidence="2 3">CECT 8976</strain>
    </source>
</reference>
<feature type="signal peptide" evidence="1">
    <location>
        <begin position="1"/>
        <end position="18"/>
    </location>
</feature>
<dbReference type="NCBIfam" id="TIGR03352">
    <property type="entry name" value="VI_chp_3"/>
    <property type="match status" value="1"/>
</dbReference>
<dbReference type="Gene3D" id="2.60.40.4150">
    <property type="entry name" value="Type VI secretion system, lipoprotein SciN"/>
    <property type="match status" value="1"/>
</dbReference>
<dbReference type="Proteomes" id="UP000295611">
    <property type="component" value="Unassembled WGS sequence"/>
</dbReference>
<dbReference type="InterPro" id="IPR038706">
    <property type="entry name" value="Type_VI_SciN-like_sf"/>
</dbReference>
<keyword evidence="2" id="KW-0449">Lipoprotein</keyword>
<dbReference type="EMBL" id="SNZP01000008">
    <property type="protein sequence ID" value="TDR78368.1"/>
    <property type="molecule type" value="Genomic_DNA"/>
</dbReference>
<evidence type="ECO:0000313" key="2">
    <source>
        <dbReference type="EMBL" id="TDR78368.1"/>
    </source>
</evidence>